<sequence length="167" mass="18381">MNNVAPCHVGLQREGGESGITLNIDFFTDSQSSKSIQIESLFLNELLCLPRITSQTTEGNFGNNPSKKSQKEIQVYRRVSSSNGAAHAPRGSRRRAAGRGRAGQATFMAGIMARLGLKPGLLEHLRKQKGVYTLWATSVAIGGVWLTDWKVIFGYIPWINGKFKDDE</sequence>
<dbReference type="SUPFAM" id="SSF81518">
    <property type="entry name" value="Subunit XI (6.4 kDa protein) of cytochrome bc1 complex (Ubiquinol-cytochrome c reductase)"/>
    <property type="match status" value="1"/>
</dbReference>
<organism evidence="2 3">
    <name type="scientific">Pantherophis guttatus</name>
    <name type="common">Corn snake</name>
    <name type="synonym">Elaphe guttata</name>
    <dbReference type="NCBI Taxonomy" id="94885"/>
    <lineage>
        <taxon>Eukaryota</taxon>
        <taxon>Metazoa</taxon>
        <taxon>Chordata</taxon>
        <taxon>Craniata</taxon>
        <taxon>Vertebrata</taxon>
        <taxon>Euteleostomi</taxon>
        <taxon>Lepidosauria</taxon>
        <taxon>Squamata</taxon>
        <taxon>Bifurcata</taxon>
        <taxon>Unidentata</taxon>
        <taxon>Episquamata</taxon>
        <taxon>Toxicofera</taxon>
        <taxon>Serpentes</taxon>
        <taxon>Colubroidea</taxon>
        <taxon>Colubridae</taxon>
        <taxon>Colubrinae</taxon>
        <taxon>Pantherophis</taxon>
    </lineage>
</organism>
<evidence type="ECO:0000313" key="3">
    <source>
        <dbReference type="RefSeq" id="XP_060548935.1"/>
    </source>
</evidence>
<dbReference type="GeneID" id="117677376"/>
<feature type="region of interest" description="Disordered" evidence="1">
    <location>
        <begin position="79"/>
        <end position="101"/>
    </location>
</feature>
<accession>A0ABM3ZKP6</accession>
<proteinExistence type="predicted"/>
<dbReference type="Proteomes" id="UP001652622">
    <property type="component" value="Unplaced"/>
</dbReference>
<keyword evidence="2" id="KW-1185">Reference proteome</keyword>
<dbReference type="RefSeq" id="XP_060548935.1">
    <property type="nucleotide sequence ID" value="XM_060692952.1"/>
</dbReference>
<reference evidence="3" key="1">
    <citation type="submission" date="2025-08" db="UniProtKB">
        <authorList>
            <consortium name="RefSeq"/>
        </authorList>
    </citation>
    <scope>IDENTIFICATION</scope>
    <source>
        <tissue evidence="3">Blood</tissue>
    </source>
</reference>
<dbReference type="InterPro" id="IPR015089">
    <property type="entry name" value="UQCR"/>
</dbReference>
<dbReference type="Pfam" id="PF08997">
    <property type="entry name" value="UCR_6-4kD"/>
    <property type="match status" value="1"/>
</dbReference>
<evidence type="ECO:0000313" key="2">
    <source>
        <dbReference type="Proteomes" id="UP001652622"/>
    </source>
</evidence>
<name>A0ABM3ZKP6_PANGU</name>
<evidence type="ECO:0000256" key="1">
    <source>
        <dbReference type="SAM" id="MobiDB-lite"/>
    </source>
</evidence>
<dbReference type="InterPro" id="IPR029027">
    <property type="entry name" value="Single_a-helix_sf"/>
</dbReference>
<dbReference type="Gene3D" id="1.20.5.220">
    <property type="match status" value="1"/>
</dbReference>
<gene>
    <name evidence="3" type="primary">LOC117677376</name>
</gene>
<protein>
    <submittedName>
        <fullName evidence="3">Uncharacterized protein LOC117677376</fullName>
    </submittedName>
</protein>